<evidence type="ECO:0000256" key="4">
    <source>
        <dbReference type="ARBA" id="ARBA00022540"/>
    </source>
</evidence>
<dbReference type="InterPro" id="IPR012340">
    <property type="entry name" value="NA-bd_OB-fold"/>
</dbReference>
<dbReference type="RefSeq" id="YP_009868969.1">
    <property type="nucleotide sequence ID" value="NC_049099.1"/>
</dbReference>
<dbReference type="SUPFAM" id="SSF50249">
    <property type="entry name" value="Nucleic acid-binding proteins"/>
    <property type="match status" value="1"/>
</dbReference>
<keyword evidence="6" id="KW-0150">Chloroplast</keyword>
<proteinExistence type="inferred from homology"/>
<gene>
    <name evidence="6" type="primary">infA</name>
</gene>
<geneLocation type="chloroplast" evidence="6"/>
<keyword evidence="4 6" id="KW-0396">Initiation factor</keyword>
<dbReference type="PANTHER" id="PTHR33370:SF1">
    <property type="entry name" value="TRANSLATION INITIATION FACTOR IF-1, CHLOROPLASTIC"/>
    <property type="match status" value="1"/>
</dbReference>
<dbReference type="InterPro" id="IPR004368">
    <property type="entry name" value="TIF_IF1"/>
</dbReference>
<evidence type="ECO:0000256" key="2">
    <source>
        <dbReference type="ARBA" id="ARBA00010939"/>
    </source>
</evidence>
<sequence length="76" mass="8978">MKRLISRRDLFHEGLITESFPNGMLPESVYILYNEDLILGYISGKIRRSLIQTLPGDRIKIKIRQYYPFNQGTYNL</sequence>
<evidence type="ECO:0000256" key="5">
    <source>
        <dbReference type="ARBA" id="ARBA00022917"/>
    </source>
</evidence>
<dbReference type="GO" id="GO:0005829">
    <property type="term" value="C:cytosol"/>
    <property type="evidence" value="ECO:0007669"/>
    <property type="project" value="TreeGrafter"/>
</dbReference>
<dbReference type="EMBL" id="MK820610">
    <property type="protein sequence ID" value="QKJ80473.1"/>
    <property type="molecule type" value="Genomic_DNA"/>
</dbReference>
<keyword evidence="5" id="KW-0648">Protein biosynthesis</keyword>
<dbReference type="AlphaFoldDB" id="A0A6M8TQG9"/>
<dbReference type="GO" id="GO:0043022">
    <property type="term" value="F:ribosome binding"/>
    <property type="evidence" value="ECO:0007669"/>
    <property type="project" value="TreeGrafter"/>
</dbReference>
<protein>
    <submittedName>
        <fullName evidence="6">Translational initiation factor 1</fullName>
    </submittedName>
</protein>
<evidence type="ECO:0000256" key="3">
    <source>
        <dbReference type="ARBA" id="ARBA00011599"/>
    </source>
</evidence>
<comment type="function">
    <text evidence="1">One of the essential components for the initiation of protein synthesis. Stabilizes the binding of IF-2 and IF-3 on the 30S subunit to which N-formylmethionyl-tRNA(fMet) subsequently binds. Helps modulate mRNA selection, yielding the 30S pre-initiation complex (PIC). Upon addition of the 50S ribosomal subunit IF-1, IF-2 and IF-3 are released leaving the mature 70S translation initiation complex.</text>
</comment>
<evidence type="ECO:0000313" key="6">
    <source>
        <dbReference type="EMBL" id="QKJ80473.1"/>
    </source>
</evidence>
<reference evidence="6" key="1">
    <citation type="journal article" date="2020" name="Ann. Bot.">
        <title>Insights into phylogeny, age and evolution of Allium (Amaryllidaceae) based on the whole plastome sequences.</title>
        <authorList>
            <person name="Xie D.-F."/>
            <person name="Tan J.-B."/>
            <person name="Yu Y."/>
            <person name="Gui L.-J."/>
            <person name="Su D.-M."/>
            <person name="Zhou S.-D."/>
            <person name="He X.-J."/>
        </authorList>
    </citation>
    <scope>NUCLEOTIDE SEQUENCE</scope>
    <source>
        <strain evidence="6">CMS-S</strain>
    </source>
</reference>
<accession>A0A6M8TQG9</accession>
<keyword evidence="6" id="KW-0934">Plastid</keyword>
<dbReference type="GO" id="GO:0003743">
    <property type="term" value="F:translation initiation factor activity"/>
    <property type="evidence" value="ECO:0007669"/>
    <property type="project" value="UniProtKB-KW"/>
</dbReference>
<comment type="similarity">
    <text evidence="2">Belongs to the IF-1 family.</text>
</comment>
<dbReference type="PANTHER" id="PTHR33370">
    <property type="entry name" value="TRANSLATION INITIATION FACTOR IF-1, CHLOROPLASTIC"/>
    <property type="match status" value="1"/>
</dbReference>
<evidence type="ECO:0000256" key="1">
    <source>
        <dbReference type="ARBA" id="ARBA00003935"/>
    </source>
</evidence>
<name>A0A6M8TQG9_9ASPA</name>
<organism evidence="6">
    <name type="scientific">Allium caeruleum</name>
    <dbReference type="NCBI Taxonomy" id="138318"/>
    <lineage>
        <taxon>Eukaryota</taxon>
        <taxon>Viridiplantae</taxon>
        <taxon>Streptophyta</taxon>
        <taxon>Embryophyta</taxon>
        <taxon>Tracheophyta</taxon>
        <taxon>Spermatophyta</taxon>
        <taxon>Magnoliopsida</taxon>
        <taxon>Liliopsida</taxon>
        <taxon>Asparagales</taxon>
        <taxon>Amaryllidaceae</taxon>
        <taxon>Allioideae</taxon>
        <taxon>Allieae</taxon>
        <taxon>Allium</taxon>
    </lineage>
</organism>
<comment type="subunit">
    <text evidence="3">Component of the 30S ribosomal translation pre-initiation complex which assembles on the 30S ribosome in the order IF-2 and IF-3, IF-1 and N-formylmethionyl-tRNA(fMet); mRNA recruitment can occur at any time during PIC assembly.</text>
</comment>
<dbReference type="Gene3D" id="2.40.50.140">
    <property type="entry name" value="Nucleic acid-binding proteins"/>
    <property type="match status" value="1"/>
</dbReference>
<dbReference type="GeneID" id="55760907"/>